<reference evidence="2" key="1">
    <citation type="submission" date="2023-10" db="EMBL/GenBank/DDBJ databases">
        <authorList>
            <person name="Chen Y."/>
            <person name="Shah S."/>
            <person name="Dougan E. K."/>
            <person name="Thang M."/>
            <person name="Chan C."/>
        </authorList>
    </citation>
    <scope>NUCLEOTIDE SEQUENCE [LARGE SCALE GENOMIC DNA]</scope>
</reference>
<protein>
    <recommendedName>
        <fullName evidence="4">ADP,ATP carrier protein</fullName>
    </recommendedName>
</protein>
<keyword evidence="3" id="KW-1185">Reference proteome</keyword>
<accession>A0ABN9RN83</accession>
<evidence type="ECO:0008006" key="4">
    <source>
        <dbReference type="Google" id="ProtNLM"/>
    </source>
</evidence>
<name>A0ABN9RN83_9DINO</name>
<keyword evidence="1" id="KW-1133">Transmembrane helix</keyword>
<evidence type="ECO:0000313" key="2">
    <source>
        <dbReference type="EMBL" id="CAK0819656.1"/>
    </source>
</evidence>
<keyword evidence="1" id="KW-0812">Transmembrane</keyword>
<evidence type="ECO:0000313" key="3">
    <source>
        <dbReference type="Proteomes" id="UP001189429"/>
    </source>
</evidence>
<keyword evidence="1" id="KW-0472">Membrane</keyword>
<proteinExistence type="predicted"/>
<comment type="caution">
    <text evidence="2">The sequence shown here is derived from an EMBL/GenBank/DDBJ whole genome shotgun (WGS) entry which is preliminary data.</text>
</comment>
<gene>
    <name evidence="2" type="ORF">PCOR1329_LOCUS21598</name>
</gene>
<dbReference type="Proteomes" id="UP001189429">
    <property type="component" value="Unassembled WGS sequence"/>
</dbReference>
<organism evidence="2 3">
    <name type="scientific">Prorocentrum cordatum</name>
    <dbReference type="NCBI Taxonomy" id="2364126"/>
    <lineage>
        <taxon>Eukaryota</taxon>
        <taxon>Sar</taxon>
        <taxon>Alveolata</taxon>
        <taxon>Dinophyceae</taxon>
        <taxon>Prorocentrales</taxon>
        <taxon>Prorocentraceae</taxon>
        <taxon>Prorocentrum</taxon>
    </lineage>
</organism>
<feature type="transmembrane region" description="Helical" evidence="1">
    <location>
        <begin position="89"/>
        <end position="110"/>
    </location>
</feature>
<dbReference type="EMBL" id="CAUYUJ010007125">
    <property type="protein sequence ID" value="CAK0819656.1"/>
    <property type="molecule type" value="Genomic_DNA"/>
</dbReference>
<sequence length="116" mass="12030">MYKSLAMSSRPCDRNVCLSMLLNEIASTFFSLSPSTSGSAAAPVEELRAGAASESVPSSGKLALLRSGVCSGTPNALSTEGFTRDRKPIAMAVGCILVYAACTICMYIPLARSTNG</sequence>
<evidence type="ECO:0000256" key="1">
    <source>
        <dbReference type="SAM" id="Phobius"/>
    </source>
</evidence>